<protein>
    <submittedName>
        <fullName evidence="1">Uncharacterized protein</fullName>
    </submittedName>
</protein>
<accession>A0ACB9DH62</accession>
<reference evidence="2" key="1">
    <citation type="journal article" date="2022" name="Mol. Ecol. Resour.">
        <title>The genomes of chicory, endive, great burdock and yacon provide insights into Asteraceae palaeo-polyploidization history and plant inulin production.</title>
        <authorList>
            <person name="Fan W."/>
            <person name="Wang S."/>
            <person name="Wang H."/>
            <person name="Wang A."/>
            <person name="Jiang F."/>
            <person name="Liu H."/>
            <person name="Zhao H."/>
            <person name="Xu D."/>
            <person name="Zhang Y."/>
        </authorList>
    </citation>
    <scope>NUCLEOTIDE SEQUENCE [LARGE SCALE GENOMIC DNA]</scope>
    <source>
        <strain evidence="2">cv. Niubang</strain>
    </source>
</reference>
<gene>
    <name evidence="1" type="ORF">L6452_08384</name>
</gene>
<name>A0ACB9DH62_ARCLA</name>
<comment type="caution">
    <text evidence="1">The sequence shown here is derived from an EMBL/GenBank/DDBJ whole genome shotgun (WGS) entry which is preliminary data.</text>
</comment>
<proteinExistence type="predicted"/>
<organism evidence="1 2">
    <name type="scientific">Arctium lappa</name>
    <name type="common">Greater burdock</name>
    <name type="synonym">Lappa major</name>
    <dbReference type="NCBI Taxonomy" id="4217"/>
    <lineage>
        <taxon>Eukaryota</taxon>
        <taxon>Viridiplantae</taxon>
        <taxon>Streptophyta</taxon>
        <taxon>Embryophyta</taxon>
        <taxon>Tracheophyta</taxon>
        <taxon>Spermatophyta</taxon>
        <taxon>Magnoliopsida</taxon>
        <taxon>eudicotyledons</taxon>
        <taxon>Gunneridae</taxon>
        <taxon>Pentapetalae</taxon>
        <taxon>asterids</taxon>
        <taxon>campanulids</taxon>
        <taxon>Asterales</taxon>
        <taxon>Asteraceae</taxon>
        <taxon>Carduoideae</taxon>
        <taxon>Cardueae</taxon>
        <taxon>Arctiinae</taxon>
        <taxon>Arctium</taxon>
    </lineage>
</organism>
<dbReference type="Proteomes" id="UP001055879">
    <property type="component" value="Linkage Group LG03"/>
</dbReference>
<evidence type="ECO:0000313" key="2">
    <source>
        <dbReference type="Proteomes" id="UP001055879"/>
    </source>
</evidence>
<sequence>MASSSSALSSSSSVRTPTRGWTYDVFLSFRGEDTRYNFVDHLYAAFVRSGLTVFKDDKMLSRGKDIATELLEAINESSCQFIRSSYLGNSQRG</sequence>
<reference evidence="1 2" key="2">
    <citation type="journal article" date="2022" name="Mol. Ecol. Resour.">
        <title>The genomes of chicory, endive, great burdock and yacon provide insights into Asteraceae paleo-polyploidization history and plant inulin production.</title>
        <authorList>
            <person name="Fan W."/>
            <person name="Wang S."/>
            <person name="Wang H."/>
            <person name="Wang A."/>
            <person name="Jiang F."/>
            <person name="Liu H."/>
            <person name="Zhao H."/>
            <person name="Xu D."/>
            <person name="Zhang Y."/>
        </authorList>
    </citation>
    <scope>NUCLEOTIDE SEQUENCE [LARGE SCALE GENOMIC DNA]</scope>
    <source>
        <strain evidence="2">cv. Niubang</strain>
    </source>
</reference>
<dbReference type="EMBL" id="CM042049">
    <property type="protein sequence ID" value="KAI3745969.1"/>
    <property type="molecule type" value="Genomic_DNA"/>
</dbReference>
<evidence type="ECO:0000313" key="1">
    <source>
        <dbReference type="EMBL" id="KAI3745969.1"/>
    </source>
</evidence>
<keyword evidence="2" id="KW-1185">Reference proteome</keyword>